<dbReference type="AlphaFoldDB" id="A0A368QNX7"/>
<feature type="compositionally biased region" description="Basic residues" evidence="6">
    <location>
        <begin position="135"/>
        <end position="147"/>
    </location>
</feature>
<dbReference type="EMBL" id="CM003530">
    <property type="protein sequence ID" value="RCV19679.1"/>
    <property type="molecule type" value="Genomic_DNA"/>
</dbReference>
<feature type="compositionally biased region" description="Low complexity" evidence="6">
    <location>
        <begin position="96"/>
        <end position="117"/>
    </location>
</feature>
<evidence type="ECO:0000256" key="6">
    <source>
        <dbReference type="SAM" id="MobiDB-lite"/>
    </source>
</evidence>
<keyword evidence="5" id="KW-0325">Glycoprotein</keyword>
<reference evidence="7" key="2">
    <citation type="submission" date="2015-07" db="EMBL/GenBank/DDBJ databases">
        <authorList>
            <person name="Noorani M."/>
        </authorList>
    </citation>
    <scope>NUCLEOTIDE SEQUENCE</scope>
    <source>
        <strain evidence="7">Yugu1</strain>
    </source>
</reference>
<keyword evidence="4" id="KW-0472">Membrane</keyword>
<dbReference type="GO" id="GO:0016757">
    <property type="term" value="F:glycosyltransferase activity"/>
    <property type="evidence" value="ECO:0007669"/>
    <property type="project" value="UniProtKB-KW"/>
</dbReference>
<accession>A0A368QNX7</accession>
<dbReference type="InterPro" id="IPR003406">
    <property type="entry name" value="Glyco_trans_14"/>
</dbReference>
<comment type="subcellular location">
    <subcellularLocation>
        <location evidence="1">Membrane</location>
        <topology evidence="1">Single-pass type II membrane protein</topology>
    </subcellularLocation>
</comment>
<name>A0A368QNX7_SETIT</name>
<feature type="region of interest" description="Disordered" evidence="6">
    <location>
        <begin position="61"/>
        <end position="147"/>
    </location>
</feature>
<proteinExistence type="predicted"/>
<sequence>MIPSPAEKPPKPKRQLCYWRVPSLNSAPSTVEAEDPTSAPPPAVSCPIVFVAAADDLSCPAAAPRAKKKTKRKRWSSCSSLKHIQDDQHGRRSCGRGRQWQGRRQLPSSHPAATAAAHEAEAPPPAPPPGGARHGLPRRRRPAPRRLHLLRAPTAVRAGRPVRAVVAAAGGPAGVRGRRWEIAAGAVDAGAGERVAQHDRRGAAVGGVVAAEDRAVPVPAGAQGGVHVPHARPAAAAPLWERFFAGADKELFSVYVHATPGYRHDFPPASPFYRRQVPSQVARWGDTSMCDAERRLLANALLDPGNERFVLVSESCVPLYAFPVVHHYLTRSHQSFVGAFDDPGPHGRGRYRAGLAPEVRREQWRKGAQWFELDRALAVDVVADERYYPKFRKHCRPPCYMDEHYLPTVLSVEAPGRIANRSVTWVDWSRGGAHPATFGEADVKEAFLKRLTTPGKDQGTCTYNGQPADVCFLFARKFAPSTLQPLLTLAPKMLGYG</sequence>
<evidence type="ECO:0008006" key="8">
    <source>
        <dbReference type="Google" id="ProtNLM"/>
    </source>
</evidence>
<protein>
    <recommendedName>
        <fullName evidence="8">Core-2/I-branching beta-16-N-acetylglucosaminyltransferase family protein</fullName>
    </recommendedName>
</protein>
<keyword evidence="3" id="KW-0808">Transferase</keyword>
<dbReference type="STRING" id="4555.A0A368QNX7"/>
<evidence type="ECO:0000256" key="5">
    <source>
        <dbReference type="ARBA" id="ARBA00023180"/>
    </source>
</evidence>
<evidence type="ECO:0000256" key="3">
    <source>
        <dbReference type="ARBA" id="ARBA00022679"/>
    </source>
</evidence>
<dbReference type="OrthoDB" id="191334at2759"/>
<evidence type="ECO:0000313" key="7">
    <source>
        <dbReference type="EMBL" id="RCV19679.1"/>
    </source>
</evidence>
<dbReference type="GO" id="GO:0016020">
    <property type="term" value="C:membrane"/>
    <property type="evidence" value="ECO:0007669"/>
    <property type="project" value="UniProtKB-SubCell"/>
</dbReference>
<keyword evidence="2" id="KW-0328">Glycosyltransferase</keyword>
<evidence type="ECO:0000256" key="2">
    <source>
        <dbReference type="ARBA" id="ARBA00022676"/>
    </source>
</evidence>
<organism evidence="7">
    <name type="scientific">Setaria italica</name>
    <name type="common">Foxtail millet</name>
    <name type="synonym">Panicum italicum</name>
    <dbReference type="NCBI Taxonomy" id="4555"/>
    <lineage>
        <taxon>Eukaryota</taxon>
        <taxon>Viridiplantae</taxon>
        <taxon>Streptophyta</taxon>
        <taxon>Embryophyta</taxon>
        <taxon>Tracheophyta</taxon>
        <taxon>Spermatophyta</taxon>
        <taxon>Magnoliopsida</taxon>
        <taxon>Liliopsida</taxon>
        <taxon>Poales</taxon>
        <taxon>Poaceae</taxon>
        <taxon>PACMAD clade</taxon>
        <taxon>Panicoideae</taxon>
        <taxon>Panicodae</taxon>
        <taxon>Paniceae</taxon>
        <taxon>Cenchrinae</taxon>
        <taxon>Setaria</taxon>
    </lineage>
</organism>
<feature type="compositionally biased region" description="Basic residues" evidence="6">
    <location>
        <begin position="65"/>
        <end position="75"/>
    </location>
</feature>
<dbReference type="PANTHER" id="PTHR31042:SF128">
    <property type="entry name" value="EXPRESSED PROTEIN"/>
    <property type="match status" value="1"/>
</dbReference>
<dbReference type="PANTHER" id="PTHR31042">
    <property type="entry name" value="CORE-2/I-BRANCHING BETA-1,6-N-ACETYLGLUCOSAMINYLTRANSFERASE FAMILY PROTEIN-RELATED"/>
    <property type="match status" value="1"/>
</dbReference>
<evidence type="ECO:0000256" key="4">
    <source>
        <dbReference type="ARBA" id="ARBA00023136"/>
    </source>
</evidence>
<gene>
    <name evidence="7" type="ORF">SETIT_3G404400v2</name>
</gene>
<evidence type="ECO:0000256" key="1">
    <source>
        <dbReference type="ARBA" id="ARBA00004606"/>
    </source>
</evidence>
<dbReference type="InterPro" id="IPR044174">
    <property type="entry name" value="BC10-like"/>
</dbReference>
<dbReference type="Pfam" id="PF02485">
    <property type="entry name" value="Branch"/>
    <property type="match status" value="1"/>
</dbReference>
<reference evidence="7" key="1">
    <citation type="journal article" date="2012" name="Nat. Biotechnol.">
        <title>Reference genome sequence of the model plant Setaria.</title>
        <authorList>
            <person name="Bennetzen J.L."/>
            <person name="Schmutz J."/>
            <person name="Wang H."/>
            <person name="Percifield R."/>
            <person name="Hawkins J."/>
            <person name="Pontaroli A.C."/>
            <person name="Estep M."/>
            <person name="Feng L."/>
            <person name="Vaughn J.N."/>
            <person name="Grimwood J."/>
            <person name="Jenkins J."/>
            <person name="Barry K."/>
            <person name="Lindquist E."/>
            <person name="Hellsten U."/>
            <person name="Deshpande S."/>
            <person name="Wang X."/>
            <person name="Wu X."/>
            <person name="Mitros T."/>
            <person name="Triplett J."/>
            <person name="Yang X."/>
            <person name="Ye C.Y."/>
            <person name="Mauro-Herrera M."/>
            <person name="Wang L."/>
            <person name="Li P."/>
            <person name="Sharma M."/>
            <person name="Sharma R."/>
            <person name="Ronald P.C."/>
            <person name="Panaud O."/>
            <person name="Kellogg E.A."/>
            <person name="Brutnell T.P."/>
            <person name="Doust A.N."/>
            <person name="Tuskan G.A."/>
            <person name="Rokhsar D."/>
            <person name="Devos K.M."/>
        </authorList>
    </citation>
    <scope>NUCLEOTIDE SEQUENCE [LARGE SCALE GENOMIC DNA]</scope>
    <source>
        <strain evidence="7">Yugu1</strain>
    </source>
</reference>